<comment type="caution">
    <text evidence="1">The sequence shown here is derived from an EMBL/GenBank/DDBJ whole genome shotgun (WGS) entry which is preliminary data.</text>
</comment>
<dbReference type="RefSeq" id="WP_017041659.1">
    <property type="nucleotide sequence ID" value="NZ_AJYQ02000078.1"/>
</dbReference>
<accession>A0A1E5BGA5</accession>
<dbReference type="Proteomes" id="UP000094741">
    <property type="component" value="Unassembled WGS sequence"/>
</dbReference>
<sequence length="196" mass="22076">MLNKKLFKNSFELCGIVSEESDALIKLSNNGMLINIEHNFTDTPFMVGSNIQVFGTYSYEDRLPIFRASSIDFIDSPESLNGQIEGVVKKLTRMGTKDKPWAKVLLDVKHHHAFRDPKEVTSSICLVNLSQSSLESIGYDLYEGDVLGCNVHSASNDVELTLKVSKIFLHYPKHVLDYFHSSRYTNARLKEASNGN</sequence>
<reference evidence="1 2" key="1">
    <citation type="journal article" date="2012" name="Science">
        <title>Ecological populations of bacteria act as socially cohesive units of antibiotic production and resistance.</title>
        <authorList>
            <person name="Cordero O.X."/>
            <person name="Wildschutte H."/>
            <person name="Kirkup B."/>
            <person name="Proehl S."/>
            <person name="Ngo L."/>
            <person name="Hussain F."/>
            <person name="Le Roux F."/>
            <person name="Mincer T."/>
            <person name="Polz M.F."/>
        </authorList>
    </citation>
    <scope>NUCLEOTIDE SEQUENCE [LARGE SCALE GENOMIC DNA]</scope>
    <source>
        <strain evidence="1 2">ZF-129</strain>
    </source>
</reference>
<dbReference type="STRING" id="1187848.A1QO_00665"/>
<evidence type="ECO:0000313" key="1">
    <source>
        <dbReference type="EMBL" id="OEE35304.1"/>
    </source>
</evidence>
<evidence type="ECO:0000313" key="2">
    <source>
        <dbReference type="Proteomes" id="UP000094741"/>
    </source>
</evidence>
<dbReference type="EMBL" id="AJYQ02000078">
    <property type="protein sequence ID" value="OEE35304.1"/>
    <property type="molecule type" value="Genomic_DNA"/>
</dbReference>
<protein>
    <submittedName>
        <fullName evidence="1">Uncharacterized protein</fullName>
    </submittedName>
</protein>
<gene>
    <name evidence="1" type="ORF">A1QO_00665</name>
</gene>
<dbReference type="AlphaFoldDB" id="A0A1E5BGA5"/>
<dbReference type="OrthoDB" id="9982515at2"/>
<name>A0A1E5BGA5_9VIBR</name>
<organism evidence="1 2">
    <name type="scientific">Vibrio genomosp. F10 str. ZF-129</name>
    <dbReference type="NCBI Taxonomy" id="1187848"/>
    <lineage>
        <taxon>Bacteria</taxon>
        <taxon>Pseudomonadati</taxon>
        <taxon>Pseudomonadota</taxon>
        <taxon>Gammaproteobacteria</taxon>
        <taxon>Vibrionales</taxon>
        <taxon>Vibrionaceae</taxon>
        <taxon>Vibrio</taxon>
    </lineage>
</organism>
<proteinExistence type="predicted"/>